<evidence type="ECO:0000313" key="2">
    <source>
        <dbReference type="Proteomes" id="UP000235392"/>
    </source>
</evidence>
<comment type="caution">
    <text evidence="1">The sequence shown here is derived from an EMBL/GenBank/DDBJ whole genome shotgun (WGS) entry which is preliminary data.</text>
</comment>
<dbReference type="Proteomes" id="UP000235392">
    <property type="component" value="Unassembled WGS sequence"/>
</dbReference>
<protein>
    <submittedName>
        <fullName evidence="1">Uncharacterized protein</fullName>
    </submittedName>
</protein>
<gene>
    <name evidence="1" type="ORF">PCASD_02813</name>
</gene>
<evidence type="ECO:0000313" key="1">
    <source>
        <dbReference type="EMBL" id="PLW48844.1"/>
    </source>
</evidence>
<name>A0A2N5VFT7_9BASI</name>
<organism evidence="1 2">
    <name type="scientific">Puccinia coronata f. sp. avenae</name>
    <dbReference type="NCBI Taxonomy" id="200324"/>
    <lineage>
        <taxon>Eukaryota</taxon>
        <taxon>Fungi</taxon>
        <taxon>Dikarya</taxon>
        <taxon>Basidiomycota</taxon>
        <taxon>Pucciniomycotina</taxon>
        <taxon>Pucciniomycetes</taxon>
        <taxon>Pucciniales</taxon>
        <taxon>Pucciniaceae</taxon>
        <taxon>Puccinia</taxon>
    </lineage>
</organism>
<dbReference type="AlphaFoldDB" id="A0A2N5VFT7"/>
<dbReference type="EMBL" id="PGCI01000020">
    <property type="protein sequence ID" value="PLW48844.1"/>
    <property type="molecule type" value="Genomic_DNA"/>
</dbReference>
<sequence>MSLEPAYPIPRYQLCIEPPPLKCSRRTLYTRPSTNHQYMPMVSTVYSIPLSLNSLLGRHSLQSGDPRRTTRELCINQEFCISESRRANPSLDPASMSRRQVFDLTQPRLHESDACTAEELGMSNRSDHSLHPSLFLSRFSLSKKRTRTVLKRFYLSPS</sequence>
<proteinExistence type="predicted"/>
<reference evidence="1 2" key="1">
    <citation type="submission" date="2017-11" db="EMBL/GenBank/DDBJ databases">
        <title>De novo assembly and phasing of dikaryotic genomes from two isolates of Puccinia coronata f. sp. avenae, the causal agent of oat crown rust.</title>
        <authorList>
            <person name="Miller M.E."/>
            <person name="Zhang Y."/>
            <person name="Omidvar V."/>
            <person name="Sperschneider J."/>
            <person name="Schwessinger B."/>
            <person name="Raley C."/>
            <person name="Palmer J.M."/>
            <person name="Garnica D."/>
            <person name="Upadhyaya N."/>
            <person name="Rathjen J."/>
            <person name="Taylor J.M."/>
            <person name="Park R.F."/>
            <person name="Dodds P.N."/>
            <person name="Hirsch C.D."/>
            <person name="Kianian S.F."/>
            <person name="Figueroa M."/>
        </authorList>
    </citation>
    <scope>NUCLEOTIDE SEQUENCE [LARGE SCALE GENOMIC DNA]</scope>
    <source>
        <strain evidence="1">12SD80</strain>
    </source>
</reference>
<accession>A0A2N5VFT7</accession>